<feature type="compositionally biased region" description="Polar residues" evidence="1">
    <location>
        <begin position="143"/>
        <end position="152"/>
    </location>
</feature>
<dbReference type="GeneID" id="128313312"/>
<sequence length="271" mass="29070">MYRRRPGSWAETQHGEGDSLLSGERHSAWEGGDRGARYACEPPAPRTEVPGAPKATRRRLRPRLKASERGGDSGGQGSQRNPRGRWALKSAAGRAHSEPGICLWPQLPPRRGIQAPGNDPRKNTPHLPPLGPGPRLERLGSAPRSQRANSTHLGPRLRVLRPAPARSQARRHCSPPPLPPPAAPTSPSPHPGTARDGVRASPVRRTAWRERAARACAPRPRAGCLPEPGLARSVRGPVAAAGRPTGALGQLPPAHAEFSIIIKESPRTCLR</sequence>
<name>A0ABM3P633_ACIJB</name>
<reference evidence="3" key="1">
    <citation type="submission" date="2025-08" db="UniProtKB">
        <authorList>
            <consortium name="RefSeq"/>
        </authorList>
    </citation>
    <scope>IDENTIFICATION</scope>
    <source>
        <tissue evidence="3">Blood</tissue>
    </source>
</reference>
<keyword evidence="2" id="KW-1185">Reference proteome</keyword>
<evidence type="ECO:0000256" key="1">
    <source>
        <dbReference type="SAM" id="MobiDB-lite"/>
    </source>
</evidence>
<feature type="compositionally biased region" description="Basic and acidic residues" evidence="1">
    <location>
        <begin position="13"/>
        <end position="36"/>
    </location>
</feature>
<gene>
    <name evidence="3" type="primary">LOC128313312</name>
</gene>
<protein>
    <submittedName>
        <fullName evidence="3">Translation initiation factor IF-2-like</fullName>
    </submittedName>
</protein>
<feature type="region of interest" description="Disordered" evidence="1">
    <location>
        <begin position="1"/>
        <end position="231"/>
    </location>
</feature>
<evidence type="ECO:0000313" key="2">
    <source>
        <dbReference type="Proteomes" id="UP001652583"/>
    </source>
</evidence>
<proteinExistence type="predicted"/>
<evidence type="ECO:0000313" key="3">
    <source>
        <dbReference type="RefSeq" id="XP_053067140.1"/>
    </source>
</evidence>
<feature type="compositionally biased region" description="Low complexity" evidence="1">
    <location>
        <begin position="156"/>
        <end position="166"/>
    </location>
</feature>
<feature type="compositionally biased region" description="Basic residues" evidence="1">
    <location>
        <begin position="55"/>
        <end position="64"/>
    </location>
</feature>
<dbReference type="Proteomes" id="UP001652583">
    <property type="component" value="Chromosome E2"/>
</dbReference>
<organism evidence="2 3">
    <name type="scientific">Acinonyx jubatus</name>
    <name type="common">Cheetah</name>
    <dbReference type="NCBI Taxonomy" id="32536"/>
    <lineage>
        <taxon>Eukaryota</taxon>
        <taxon>Metazoa</taxon>
        <taxon>Chordata</taxon>
        <taxon>Craniata</taxon>
        <taxon>Vertebrata</taxon>
        <taxon>Euteleostomi</taxon>
        <taxon>Mammalia</taxon>
        <taxon>Eutheria</taxon>
        <taxon>Laurasiatheria</taxon>
        <taxon>Carnivora</taxon>
        <taxon>Feliformia</taxon>
        <taxon>Felidae</taxon>
        <taxon>Felinae</taxon>
        <taxon>Acinonyx</taxon>
    </lineage>
</organism>
<dbReference type="RefSeq" id="XP_053067140.1">
    <property type="nucleotide sequence ID" value="XM_053211165.1"/>
</dbReference>
<feature type="compositionally biased region" description="Pro residues" evidence="1">
    <location>
        <begin position="174"/>
        <end position="190"/>
    </location>
</feature>
<accession>A0ABM3P633</accession>